<comment type="subcellular location">
    <subcellularLocation>
        <location evidence="1 8">Cell membrane</location>
        <topology evidence="1 8">Peripheral membrane protein</topology>
    </subcellularLocation>
</comment>
<proteinExistence type="inferred from homology"/>
<accession>A0A9D1KN60</accession>
<reference evidence="11" key="1">
    <citation type="submission" date="2020-10" db="EMBL/GenBank/DDBJ databases">
        <authorList>
            <person name="Gilroy R."/>
        </authorList>
    </citation>
    <scope>NUCLEOTIDE SEQUENCE</scope>
    <source>
        <strain evidence="11">ChiGjej1B1-24693</strain>
    </source>
</reference>
<feature type="domain" description="ATP synthase F1 complex delta/epsilon subunit N-terminal" evidence="10">
    <location>
        <begin position="7"/>
        <end position="86"/>
    </location>
</feature>
<sequence>MADQASLHVEVVSADRVVWSGESTNVVARTTEGDLGVLPGHSPLLAILVPSACEVVTTGGEREIVAVDGGFISVADGRVSILSEFASLTTGLTVADAQRLVSEAESMLEDSDPDNDDEARKMLARAQAQLKAAEKAA</sequence>
<dbReference type="NCBIfam" id="NF009977">
    <property type="entry name" value="PRK13442.1"/>
    <property type="match status" value="1"/>
</dbReference>
<gene>
    <name evidence="8" type="primary">atpC</name>
    <name evidence="11" type="ORF">IAA98_11490</name>
</gene>
<evidence type="ECO:0000313" key="12">
    <source>
        <dbReference type="Proteomes" id="UP000886842"/>
    </source>
</evidence>
<comment type="subunit">
    <text evidence="8 9">F-type ATPases have 2 components, CF(1) - the catalytic core - and CF(0) - the membrane proton channel. CF(1) has five subunits: alpha(3), beta(3), gamma(1), delta(1), epsilon(1). CF(0) has three main subunits: a, b and c.</text>
</comment>
<dbReference type="InterPro" id="IPR001469">
    <property type="entry name" value="ATP_synth_F1_dsu/esu"/>
</dbReference>
<protein>
    <recommendedName>
        <fullName evidence="8">ATP synthase epsilon chain</fullName>
    </recommendedName>
    <alternativeName>
        <fullName evidence="8">ATP synthase F1 sector epsilon subunit</fullName>
    </alternativeName>
    <alternativeName>
        <fullName evidence="8">F-ATPase epsilon subunit</fullName>
    </alternativeName>
</protein>
<name>A0A9D1KN60_9ACTN</name>
<keyword evidence="3 8" id="KW-0813">Transport</keyword>
<evidence type="ECO:0000256" key="9">
    <source>
        <dbReference type="RuleBase" id="RU003656"/>
    </source>
</evidence>
<dbReference type="EMBL" id="DVLP01000337">
    <property type="protein sequence ID" value="HIT76201.1"/>
    <property type="molecule type" value="Genomic_DNA"/>
</dbReference>
<evidence type="ECO:0000256" key="1">
    <source>
        <dbReference type="ARBA" id="ARBA00004202"/>
    </source>
</evidence>
<evidence type="ECO:0000256" key="5">
    <source>
        <dbReference type="ARBA" id="ARBA00023136"/>
    </source>
</evidence>
<keyword evidence="7 8" id="KW-0066">ATP synthesis</keyword>
<evidence type="ECO:0000313" key="11">
    <source>
        <dbReference type="EMBL" id="HIT76201.1"/>
    </source>
</evidence>
<dbReference type="InterPro" id="IPR020546">
    <property type="entry name" value="ATP_synth_F1_dsu/esu_N"/>
</dbReference>
<keyword evidence="8" id="KW-0375">Hydrogen ion transport</keyword>
<dbReference type="SUPFAM" id="SSF51344">
    <property type="entry name" value="Epsilon subunit of F1F0-ATP synthase N-terminal domain"/>
    <property type="match status" value="1"/>
</dbReference>
<dbReference type="Gene3D" id="2.60.15.10">
    <property type="entry name" value="F0F1 ATP synthase delta/epsilon subunit, N-terminal"/>
    <property type="match status" value="1"/>
</dbReference>
<dbReference type="PANTHER" id="PTHR13822:SF10">
    <property type="entry name" value="ATP SYNTHASE EPSILON CHAIN, CHLOROPLASTIC"/>
    <property type="match status" value="1"/>
</dbReference>
<evidence type="ECO:0000256" key="6">
    <source>
        <dbReference type="ARBA" id="ARBA00023196"/>
    </source>
</evidence>
<comment type="function">
    <text evidence="8">Produces ATP from ADP in the presence of a proton gradient across the membrane.</text>
</comment>
<dbReference type="PANTHER" id="PTHR13822">
    <property type="entry name" value="ATP SYNTHASE DELTA/EPSILON CHAIN"/>
    <property type="match status" value="1"/>
</dbReference>
<dbReference type="NCBIfam" id="TIGR01216">
    <property type="entry name" value="ATP_synt_epsi"/>
    <property type="match status" value="1"/>
</dbReference>
<evidence type="ECO:0000256" key="8">
    <source>
        <dbReference type="HAMAP-Rule" id="MF_00530"/>
    </source>
</evidence>
<dbReference type="GO" id="GO:0045259">
    <property type="term" value="C:proton-transporting ATP synthase complex"/>
    <property type="evidence" value="ECO:0007669"/>
    <property type="project" value="UniProtKB-KW"/>
</dbReference>
<keyword evidence="6 8" id="KW-0139">CF(1)</keyword>
<dbReference type="HAMAP" id="MF_00530">
    <property type="entry name" value="ATP_synth_epsil_bac"/>
    <property type="match status" value="1"/>
</dbReference>
<keyword evidence="5 8" id="KW-0472">Membrane</keyword>
<organism evidence="11 12">
    <name type="scientific">Candidatus Avipropionibacterium avicola</name>
    <dbReference type="NCBI Taxonomy" id="2840701"/>
    <lineage>
        <taxon>Bacteria</taxon>
        <taxon>Bacillati</taxon>
        <taxon>Actinomycetota</taxon>
        <taxon>Actinomycetes</taxon>
        <taxon>Propionibacteriales</taxon>
        <taxon>Propionibacteriaceae</taxon>
        <taxon>Propionibacteriaceae incertae sedis</taxon>
        <taxon>Candidatus Avipropionibacterium</taxon>
    </lineage>
</organism>
<evidence type="ECO:0000259" key="10">
    <source>
        <dbReference type="Pfam" id="PF02823"/>
    </source>
</evidence>
<keyword evidence="8" id="KW-1003">Cell membrane</keyword>
<dbReference type="CDD" id="cd12152">
    <property type="entry name" value="F1-ATPase_delta"/>
    <property type="match status" value="1"/>
</dbReference>
<dbReference type="Proteomes" id="UP000886842">
    <property type="component" value="Unassembled WGS sequence"/>
</dbReference>
<evidence type="ECO:0000256" key="2">
    <source>
        <dbReference type="ARBA" id="ARBA00005712"/>
    </source>
</evidence>
<dbReference type="GO" id="GO:0046933">
    <property type="term" value="F:proton-transporting ATP synthase activity, rotational mechanism"/>
    <property type="evidence" value="ECO:0007669"/>
    <property type="project" value="UniProtKB-UniRule"/>
</dbReference>
<dbReference type="GO" id="GO:0005886">
    <property type="term" value="C:plasma membrane"/>
    <property type="evidence" value="ECO:0007669"/>
    <property type="project" value="UniProtKB-SubCell"/>
</dbReference>
<comment type="similarity">
    <text evidence="2 8 9">Belongs to the ATPase epsilon chain family.</text>
</comment>
<comment type="caution">
    <text evidence="11">The sequence shown here is derived from an EMBL/GenBank/DDBJ whole genome shotgun (WGS) entry which is preliminary data.</text>
</comment>
<dbReference type="InterPro" id="IPR036771">
    <property type="entry name" value="ATPsynth_dsu/esu_N"/>
</dbReference>
<dbReference type="Pfam" id="PF02823">
    <property type="entry name" value="ATP-synt_DE_N"/>
    <property type="match status" value="1"/>
</dbReference>
<keyword evidence="4 8" id="KW-0406">Ion transport</keyword>
<evidence type="ECO:0000256" key="3">
    <source>
        <dbReference type="ARBA" id="ARBA00022448"/>
    </source>
</evidence>
<dbReference type="AlphaFoldDB" id="A0A9D1KN60"/>
<reference evidence="11" key="2">
    <citation type="journal article" date="2021" name="PeerJ">
        <title>Extensive microbial diversity within the chicken gut microbiome revealed by metagenomics and culture.</title>
        <authorList>
            <person name="Gilroy R."/>
            <person name="Ravi A."/>
            <person name="Getino M."/>
            <person name="Pursley I."/>
            <person name="Horton D.L."/>
            <person name="Alikhan N.F."/>
            <person name="Baker D."/>
            <person name="Gharbi K."/>
            <person name="Hall N."/>
            <person name="Watson M."/>
            <person name="Adriaenssens E.M."/>
            <person name="Foster-Nyarko E."/>
            <person name="Jarju S."/>
            <person name="Secka A."/>
            <person name="Antonio M."/>
            <person name="Oren A."/>
            <person name="Chaudhuri R.R."/>
            <person name="La Ragione R."/>
            <person name="Hildebrand F."/>
            <person name="Pallen M.J."/>
        </authorList>
    </citation>
    <scope>NUCLEOTIDE SEQUENCE</scope>
    <source>
        <strain evidence="11">ChiGjej1B1-24693</strain>
    </source>
</reference>
<evidence type="ECO:0000256" key="7">
    <source>
        <dbReference type="ARBA" id="ARBA00023310"/>
    </source>
</evidence>
<evidence type="ECO:0000256" key="4">
    <source>
        <dbReference type="ARBA" id="ARBA00023065"/>
    </source>
</evidence>
<dbReference type="GO" id="GO:0005524">
    <property type="term" value="F:ATP binding"/>
    <property type="evidence" value="ECO:0007669"/>
    <property type="project" value="UniProtKB-UniRule"/>
</dbReference>